<evidence type="ECO:0000256" key="2">
    <source>
        <dbReference type="ARBA" id="ARBA00022475"/>
    </source>
</evidence>
<proteinExistence type="predicted"/>
<reference evidence="9 10" key="1">
    <citation type="submission" date="2018-02" db="EMBL/GenBank/DDBJ databases">
        <title>Draft genome of wild Prunus yedoensis var. nudiflora.</title>
        <authorList>
            <person name="Baek S."/>
            <person name="Kim J.-H."/>
            <person name="Choi K."/>
            <person name="Kim G.-B."/>
            <person name="Cho A."/>
            <person name="Jang H."/>
            <person name="Shin C.-H."/>
            <person name="Yu H.-J."/>
            <person name="Mun J.-H."/>
        </authorList>
    </citation>
    <scope>NUCLEOTIDE SEQUENCE [LARGE SCALE GENOMIC DNA]</scope>
    <source>
        <strain evidence="10">cv. Jeju island</strain>
        <tissue evidence="9">Leaf</tissue>
    </source>
</reference>
<evidence type="ECO:0000313" key="10">
    <source>
        <dbReference type="Proteomes" id="UP000250321"/>
    </source>
</evidence>
<dbReference type="GO" id="GO:0005524">
    <property type="term" value="F:ATP binding"/>
    <property type="evidence" value="ECO:0007669"/>
    <property type="project" value="UniProtKB-KW"/>
</dbReference>
<gene>
    <name evidence="9" type="ORF">Pyn_34541</name>
</gene>
<evidence type="ECO:0000259" key="8">
    <source>
        <dbReference type="Pfam" id="PF25575"/>
    </source>
</evidence>
<dbReference type="GO" id="GO:0012505">
    <property type="term" value="C:endomembrane system"/>
    <property type="evidence" value="ECO:0007669"/>
    <property type="project" value="UniProtKB-SubCell"/>
</dbReference>
<sequence length="133" mass="15120">MSKTIGSRKCDSGKCYLQLWDYPFGSSQWETHPSYSCSILCDAGNSKARGSTSDSTTSSFGHGRCLFKDGPHSHPSNFVKHYKDDEGTNELSFQEWTQQMKDMLEARKRGDLTFRDKDFRSAMDCHSQVCILQ</sequence>
<dbReference type="InterPro" id="IPR058209">
    <property type="entry name" value="TPR_BSK1_C"/>
</dbReference>
<feature type="domain" description="Serine/threonine-protein kinase BSK1-like TPR repeats" evidence="8">
    <location>
        <begin position="80"/>
        <end position="129"/>
    </location>
</feature>
<evidence type="ECO:0000313" key="9">
    <source>
        <dbReference type="EMBL" id="PQQ04971.1"/>
    </source>
</evidence>
<dbReference type="AlphaFoldDB" id="A0A314YIH8"/>
<evidence type="ECO:0000256" key="6">
    <source>
        <dbReference type="ARBA" id="ARBA00022840"/>
    </source>
</evidence>
<dbReference type="STRING" id="2094558.A0A314YIH8"/>
<organism evidence="9 10">
    <name type="scientific">Prunus yedoensis var. nudiflora</name>
    <dbReference type="NCBI Taxonomy" id="2094558"/>
    <lineage>
        <taxon>Eukaryota</taxon>
        <taxon>Viridiplantae</taxon>
        <taxon>Streptophyta</taxon>
        <taxon>Embryophyta</taxon>
        <taxon>Tracheophyta</taxon>
        <taxon>Spermatophyta</taxon>
        <taxon>Magnoliopsida</taxon>
        <taxon>eudicotyledons</taxon>
        <taxon>Gunneridae</taxon>
        <taxon>Pentapetalae</taxon>
        <taxon>rosids</taxon>
        <taxon>fabids</taxon>
        <taxon>Rosales</taxon>
        <taxon>Rosaceae</taxon>
        <taxon>Amygdaloideae</taxon>
        <taxon>Amygdaleae</taxon>
        <taxon>Prunus</taxon>
    </lineage>
</organism>
<evidence type="ECO:0000256" key="4">
    <source>
        <dbReference type="ARBA" id="ARBA00022741"/>
    </source>
</evidence>
<keyword evidence="3" id="KW-0808">Transferase</keyword>
<keyword evidence="10" id="KW-1185">Reference proteome</keyword>
<comment type="caution">
    <text evidence="9">The sequence shown here is derived from an EMBL/GenBank/DDBJ whole genome shotgun (WGS) entry which is preliminary data.</text>
</comment>
<dbReference type="PANTHER" id="PTHR45863:SF14">
    <property type="entry name" value="SERINE_THREONINE-PROTEIN KINASE BSK11"/>
    <property type="match status" value="1"/>
</dbReference>
<dbReference type="OrthoDB" id="10616875at2759"/>
<keyword evidence="7" id="KW-0472">Membrane</keyword>
<keyword evidence="4" id="KW-0547">Nucleotide-binding</keyword>
<keyword evidence="2" id="KW-1003">Cell membrane</keyword>
<evidence type="ECO:0000256" key="5">
    <source>
        <dbReference type="ARBA" id="ARBA00022777"/>
    </source>
</evidence>
<comment type="subcellular location">
    <subcellularLocation>
        <location evidence="1">Endomembrane system</location>
    </subcellularLocation>
</comment>
<protein>
    <recommendedName>
        <fullName evidence="8">Serine/threonine-protein kinase BSK1-like TPR repeats domain-containing protein</fullName>
    </recommendedName>
</protein>
<keyword evidence="5" id="KW-0418">Kinase</keyword>
<evidence type="ECO:0000256" key="3">
    <source>
        <dbReference type="ARBA" id="ARBA00022679"/>
    </source>
</evidence>
<dbReference type="GO" id="GO:0009742">
    <property type="term" value="P:brassinosteroid mediated signaling pathway"/>
    <property type="evidence" value="ECO:0007669"/>
    <property type="project" value="InterPro"/>
</dbReference>
<dbReference type="InterPro" id="IPR045845">
    <property type="entry name" value="BSK"/>
</dbReference>
<evidence type="ECO:0000256" key="7">
    <source>
        <dbReference type="ARBA" id="ARBA00023136"/>
    </source>
</evidence>
<dbReference type="Proteomes" id="UP000250321">
    <property type="component" value="Unassembled WGS sequence"/>
</dbReference>
<dbReference type="GO" id="GO:0004672">
    <property type="term" value="F:protein kinase activity"/>
    <property type="evidence" value="ECO:0007669"/>
    <property type="project" value="InterPro"/>
</dbReference>
<accession>A0A314YIH8</accession>
<name>A0A314YIH8_PRUYE</name>
<dbReference type="EMBL" id="PJQY01001168">
    <property type="protein sequence ID" value="PQQ04971.1"/>
    <property type="molecule type" value="Genomic_DNA"/>
</dbReference>
<evidence type="ECO:0000256" key="1">
    <source>
        <dbReference type="ARBA" id="ARBA00004308"/>
    </source>
</evidence>
<dbReference type="PANTHER" id="PTHR45863">
    <property type="entry name" value="SERINE/THREONINE-PROTEIN KINASE BSK5"/>
    <property type="match status" value="1"/>
</dbReference>
<dbReference type="Pfam" id="PF25575">
    <property type="entry name" value="TPR_BSK1_C"/>
    <property type="match status" value="1"/>
</dbReference>
<keyword evidence="6" id="KW-0067">ATP-binding</keyword>